<reference evidence="7 8" key="1">
    <citation type="submission" date="2023-09" db="EMBL/GenBank/DDBJ databases">
        <authorList>
            <person name="Rey-Velasco X."/>
        </authorList>
    </citation>
    <scope>NUCLEOTIDE SEQUENCE [LARGE SCALE GENOMIC DNA]</scope>
    <source>
        <strain evidence="7 8">W345</strain>
    </source>
</reference>
<dbReference type="RefSeq" id="WP_311363799.1">
    <property type="nucleotide sequence ID" value="NZ_JAVRIC010000003.1"/>
</dbReference>
<dbReference type="SUPFAM" id="SSF51905">
    <property type="entry name" value="FAD/NAD(P)-binding domain"/>
    <property type="match status" value="1"/>
</dbReference>
<dbReference type="PANTHER" id="PTHR43872">
    <property type="entry name" value="MONOOXYGENASE, PUTATIVE (AFU_ORTHOLOGUE AFUA_8G02570)-RELATED"/>
    <property type="match status" value="1"/>
</dbReference>
<keyword evidence="6" id="KW-0503">Monooxygenase</keyword>
<evidence type="ECO:0000313" key="8">
    <source>
        <dbReference type="Proteomes" id="UP001254608"/>
    </source>
</evidence>
<dbReference type="InterPro" id="IPR051820">
    <property type="entry name" value="FAD-binding_MO"/>
</dbReference>
<keyword evidence="4" id="KW-0274">FAD</keyword>
<dbReference type="GO" id="GO:0016491">
    <property type="term" value="F:oxidoreductase activity"/>
    <property type="evidence" value="ECO:0007669"/>
    <property type="project" value="UniProtKB-KW"/>
</dbReference>
<accession>A0ABU2WFL5</accession>
<evidence type="ECO:0000256" key="3">
    <source>
        <dbReference type="ARBA" id="ARBA00022630"/>
    </source>
</evidence>
<gene>
    <name evidence="7" type="ORF">RM530_03390</name>
</gene>
<dbReference type="Pfam" id="PF13450">
    <property type="entry name" value="NAD_binding_8"/>
    <property type="match status" value="1"/>
</dbReference>
<dbReference type="EC" id="1.14.13.-" evidence="7"/>
<sequence>MPRAQFDVIILGAGLSGIGAACHLKSKIPGIRLAILERRERMGGTWDLFKYPGIRSDSDMFTLGYDFRPWTDTKLLADGPAIRQYIEDAAEEYGIRRDIRFGHKITRVSWSGSDKLWTVTAVKENSQDEEASFTASFVYGCTGYYKYDKGYTPEFPGVEQFKGDVIHPQHWPENYDYSGKRVVVIGSGATAVTLVPSMTDKAAHVTMLQRSPSYVVSVPERDLITEKLRKVLPDSLTYRMARVRNVVLQRAVFDVCRRAPKTMRRVLLASVRKQLGPNVDFSHFEPRYNPWDERMCAVPKGDLFKALRDGKASVVTDGIESITQTGIRLKSGRELEADIIVTATGLDMQLLGGAEYYVDERKLDLHETLMYKGILLEGVPNFALVFGYTNASWTLKANIANAFVVRVIRQMRQLGADTVVPEDEEGCASEENFLNLRSGYIQRANDRLPRQGTKQPWQNLQNYLLDVPALRFGSLDDGVLRFYRDGRRVSQSPVQRVTSLLAA</sequence>
<keyword evidence="5 7" id="KW-0560">Oxidoreductase</keyword>
<organism evidence="7 8">
    <name type="scientific">Banduia mediterranea</name>
    <dbReference type="NCBI Taxonomy" id="3075609"/>
    <lineage>
        <taxon>Bacteria</taxon>
        <taxon>Pseudomonadati</taxon>
        <taxon>Pseudomonadota</taxon>
        <taxon>Gammaproteobacteria</taxon>
        <taxon>Nevskiales</taxon>
        <taxon>Algiphilaceae</taxon>
        <taxon>Banduia</taxon>
    </lineage>
</organism>
<dbReference type="PROSITE" id="PS51257">
    <property type="entry name" value="PROKAR_LIPOPROTEIN"/>
    <property type="match status" value="1"/>
</dbReference>
<dbReference type="PANTHER" id="PTHR43872:SF1">
    <property type="entry name" value="MONOOXYGENASE, PUTATIVE (AFU_ORTHOLOGUE AFUA_8G02570)-RELATED"/>
    <property type="match status" value="1"/>
</dbReference>
<dbReference type="InterPro" id="IPR036188">
    <property type="entry name" value="FAD/NAD-bd_sf"/>
</dbReference>
<evidence type="ECO:0000256" key="6">
    <source>
        <dbReference type="ARBA" id="ARBA00023033"/>
    </source>
</evidence>
<dbReference type="Pfam" id="PF00743">
    <property type="entry name" value="FMO-like"/>
    <property type="match status" value="1"/>
</dbReference>
<protein>
    <submittedName>
        <fullName evidence="7">NAD(P)/FAD-dependent oxidoreductase</fullName>
        <ecNumber evidence="7">1.14.13.-</ecNumber>
    </submittedName>
</protein>
<evidence type="ECO:0000313" key="7">
    <source>
        <dbReference type="EMBL" id="MDT0496409.1"/>
    </source>
</evidence>
<name>A0ABU2WFL5_9GAMM</name>
<evidence type="ECO:0000256" key="2">
    <source>
        <dbReference type="ARBA" id="ARBA00010139"/>
    </source>
</evidence>
<comment type="cofactor">
    <cofactor evidence="1">
        <name>FAD</name>
        <dbReference type="ChEBI" id="CHEBI:57692"/>
    </cofactor>
</comment>
<keyword evidence="3" id="KW-0285">Flavoprotein</keyword>
<evidence type="ECO:0000256" key="4">
    <source>
        <dbReference type="ARBA" id="ARBA00022827"/>
    </source>
</evidence>
<proteinExistence type="inferred from homology"/>
<comment type="caution">
    <text evidence="7">The sequence shown here is derived from an EMBL/GenBank/DDBJ whole genome shotgun (WGS) entry which is preliminary data.</text>
</comment>
<keyword evidence="8" id="KW-1185">Reference proteome</keyword>
<dbReference type="EMBL" id="JAVRIC010000003">
    <property type="protein sequence ID" value="MDT0496409.1"/>
    <property type="molecule type" value="Genomic_DNA"/>
</dbReference>
<comment type="similarity">
    <text evidence="2">Belongs to the FAD-binding monooxygenase family.</text>
</comment>
<dbReference type="Proteomes" id="UP001254608">
    <property type="component" value="Unassembled WGS sequence"/>
</dbReference>
<dbReference type="Gene3D" id="3.50.50.60">
    <property type="entry name" value="FAD/NAD(P)-binding domain"/>
    <property type="match status" value="3"/>
</dbReference>
<evidence type="ECO:0000256" key="1">
    <source>
        <dbReference type="ARBA" id="ARBA00001974"/>
    </source>
</evidence>
<evidence type="ECO:0000256" key="5">
    <source>
        <dbReference type="ARBA" id="ARBA00023002"/>
    </source>
</evidence>
<dbReference type="InterPro" id="IPR020946">
    <property type="entry name" value="Flavin_mOase-like"/>
</dbReference>